<comment type="caution">
    <text evidence="3">The sequence shown here is derived from an EMBL/GenBank/DDBJ whole genome shotgun (WGS) entry which is preliminary data.</text>
</comment>
<dbReference type="EMBL" id="AAFI02000005">
    <property type="protein sequence ID" value="EAL72358.1"/>
    <property type="molecule type" value="Genomic_DNA"/>
</dbReference>
<name>Q55CK9_DICDI</name>
<dbReference type="VEuPathDB" id="AmoebaDB:DDB_G0270016"/>
<dbReference type="Gene3D" id="3.40.50.720">
    <property type="entry name" value="NAD(P)-binding Rossmann-like Domain"/>
    <property type="match status" value="1"/>
</dbReference>
<dbReference type="GeneID" id="8617433"/>
<evidence type="ECO:0000313" key="3">
    <source>
        <dbReference type="EMBL" id="EAL72358.1"/>
    </source>
</evidence>
<dbReference type="InParanoid" id="Q55CK9"/>
<dbReference type="OMA" id="MEECNEM"/>
<sequence length="302" mass="34206">MVFSFLKNLIFSNNNKIKLSDQLIVVTGASSGIGLGITNEFAKKGCKVILIGRNENKLKNIIENIKIQFGNEKCYYICSDLTKEEDFKNCKQEIENISNKFGQYVEILVNCAGSGTWKYIEDTSFKECNELISSSYSITFNMISSLLKPMLLNGDGTIVIINTPVSSVPIGGCVGYSCSKWAIRGLTQCLKFDLSGTGINILEVIGGEIKTDYFQNNNINDDQFPIIRKYLPKVSIDQISKATISAIENRKQRITLPFELNFFLLLNFYPFSNLFKYFLKSEKSKNYLKSIKLEQLQQQQLK</sequence>
<keyword evidence="2" id="KW-0560">Oxidoreductase</keyword>
<dbReference type="KEGG" id="ddi:DDB_G0270016"/>
<dbReference type="Pfam" id="PF00106">
    <property type="entry name" value="adh_short"/>
    <property type="match status" value="1"/>
</dbReference>
<dbReference type="PANTHER" id="PTHR43639">
    <property type="entry name" value="OXIDOREDUCTASE, SHORT-CHAIN DEHYDROGENASE/REDUCTASE FAMILY (AFU_ORTHOLOGUE AFUA_5G02870)"/>
    <property type="match status" value="1"/>
</dbReference>
<keyword evidence="4" id="KW-1185">Reference proteome</keyword>
<dbReference type="PhylomeDB" id="Q55CK9"/>
<dbReference type="GO" id="GO:0016491">
    <property type="term" value="F:oxidoreductase activity"/>
    <property type="evidence" value="ECO:0000318"/>
    <property type="project" value="GO_Central"/>
</dbReference>
<organism evidence="3 4">
    <name type="scientific">Dictyostelium discoideum</name>
    <name type="common">Social amoeba</name>
    <dbReference type="NCBI Taxonomy" id="44689"/>
    <lineage>
        <taxon>Eukaryota</taxon>
        <taxon>Amoebozoa</taxon>
        <taxon>Evosea</taxon>
        <taxon>Eumycetozoa</taxon>
        <taxon>Dictyostelia</taxon>
        <taxon>Dictyosteliales</taxon>
        <taxon>Dictyosteliaceae</taxon>
        <taxon>Dictyostelium</taxon>
    </lineage>
</organism>
<evidence type="ECO:0000313" key="4">
    <source>
        <dbReference type="Proteomes" id="UP000002195"/>
    </source>
</evidence>
<dbReference type="eggNOG" id="KOG1205">
    <property type="taxonomic scope" value="Eukaryota"/>
</dbReference>
<evidence type="ECO:0000256" key="1">
    <source>
        <dbReference type="ARBA" id="ARBA00006484"/>
    </source>
</evidence>
<evidence type="ECO:0008006" key="5">
    <source>
        <dbReference type="Google" id="ProtNLM"/>
    </source>
</evidence>
<evidence type="ECO:0000256" key="2">
    <source>
        <dbReference type="ARBA" id="ARBA00023002"/>
    </source>
</evidence>
<dbReference type="PANTHER" id="PTHR43639:SF1">
    <property type="entry name" value="SHORT-CHAIN DEHYDROGENASE_REDUCTASE FAMILY PROTEIN"/>
    <property type="match status" value="1"/>
</dbReference>
<dbReference type="dictyBase" id="DDB_G0270016"/>
<gene>
    <name evidence="3" type="ORF">DDB_G0270016</name>
</gene>
<dbReference type="InterPro" id="IPR036291">
    <property type="entry name" value="NAD(P)-bd_dom_sf"/>
</dbReference>
<dbReference type="FunCoup" id="Q55CK9">
    <property type="interactions" value="1"/>
</dbReference>
<dbReference type="RefSeq" id="XP_646472.1">
    <property type="nucleotide sequence ID" value="XM_641380.1"/>
</dbReference>
<dbReference type="SUPFAM" id="SSF51735">
    <property type="entry name" value="NAD(P)-binding Rossmann-fold domains"/>
    <property type="match status" value="1"/>
</dbReference>
<dbReference type="PaxDb" id="44689-DDB0190741"/>
<accession>Q55CK9</accession>
<dbReference type="HOGENOM" id="CLU_010194_2_1_1"/>
<dbReference type="Proteomes" id="UP000002195">
    <property type="component" value="Unassembled WGS sequence"/>
</dbReference>
<reference evidence="3 4" key="1">
    <citation type="journal article" date="2005" name="Nature">
        <title>The genome of the social amoeba Dictyostelium discoideum.</title>
        <authorList>
            <consortium name="The Dictyostelium discoideum Sequencing Consortium"/>
            <person name="Eichinger L."/>
            <person name="Pachebat J.A."/>
            <person name="Glockner G."/>
            <person name="Rajandream M.A."/>
            <person name="Sucgang R."/>
            <person name="Berriman M."/>
            <person name="Song J."/>
            <person name="Olsen R."/>
            <person name="Szafranski K."/>
            <person name="Xu Q."/>
            <person name="Tunggal B."/>
            <person name="Kummerfeld S."/>
            <person name="Madera M."/>
            <person name="Konfortov B.A."/>
            <person name="Rivero F."/>
            <person name="Bankier A.T."/>
            <person name="Lehmann R."/>
            <person name="Hamlin N."/>
            <person name="Davies R."/>
            <person name="Gaudet P."/>
            <person name="Fey P."/>
            <person name="Pilcher K."/>
            <person name="Chen G."/>
            <person name="Saunders D."/>
            <person name="Sodergren E."/>
            <person name="Davis P."/>
            <person name="Kerhornou A."/>
            <person name="Nie X."/>
            <person name="Hall N."/>
            <person name="Anjard C."/>
            <person name="Hemphill L."/>
            <person name="Bason N."/>
            <person name="Farbrother P."/>
            <person name="Desany B."/>
            <person name="Just E."/>
            <person name="Morio T."/>
            <person name="Rost R."/>
            <person name="Churcher C."/>
            <person name="Cooper J."/>
            <person name="Haydock S."/>
            <person name="van Driessche N."/>
            <person name="Cronin A."/>
            <person name="Goodhead I."/>
            <person name="Muzny D."/>
            <person name="Mourier T."/>
            <person name="Pain A."/>
            <person name="Lu M."/>
            <person name="Harper D."/>
            <person name="Lindsay R."/>
            <person name="Hauser H."/>
            <person name="James K."/>
            <person name="Quiles M."/>
            <person name="Madan Babu M."/>
            <person name="Saito T."/>
            <person name="Buchrieser C."/>
            <person name="Wardroper A."/>
            <person name="Felder M."/>
            <person name="Thangavelu M."/>
            <person name="Johnson D."/>
            <person name="Knights A."/>
            <person name="Loulseged H."/>
            <person name="Mungall K."/>
            <person name="Oliver K."/>
            <person name="Price C."/>
            <person name="Quail M.A."/>
            <person name="Urushihara H."/>
            <person name="Hernandez J."/>
            <person name="Rabbinowitsch E."/>
            <person name="Steffen D."/>
            <person name="Sanders M."/>
            <person name="Ma J."/>
            <person name="Kohara Y."/>
            <person name="Sharp S."/>
            <person name="Simmonds M."/>
            <person name="Spiegler S."/>
            <person name="Tivey A."/>
            <person name="Sugano S."/>
            <person name="White B."/>
            <person name="Walker D."/>
            <person name="Woodward J."/>
            <person name="Winckler T."/>
            <person name="Tanaka Y."/>
            <person name="Shaulsky G."/>
            <person name="Schleicher M."/>
            <person name="Weinstock G."/>
            <person name="Rosenthal A."/>
            <person name="Cox E.C."/>
            <person name="Chisholm R.L."/>
            <person name="Gibbs R."/>
            <person name="Loomis W.F."/>
            <person name="Platzer M."/>
            <person name="Kay R.R."/>
            <person name="Williams J."/>
            <person name="Dear P.H."/>
            <person name="Noegel A.A."/>
            <person name="Barrell B."/>
            <person name="Kuspa A."/>
        </authorList>
    </citation>
    <scope>NUCLEOTIDE SEQUENCE [LARGE SCALE GENOMIC DNA]</scope>
    <source>
        <strain evidence="3 4">AX4</strain>
    </source>
</reference>
<proteinExistence type="inferred from homology"/>
<protein>
    <recommendedName>
        <fullName evidence="5">Short-chain dehydrogenase/reductase family protein</fullName>
    </recommendedName>
</protein>
<dbReference type="PRINTS" id="PR00081">
    <property type="entry name" value="GDHRDH"/>
</dbReference>
<dbReference type="STRING" id="44689.Q55CK9"/>
<comment type="similarity">
    <text evidence="1">Belongs to the short-chain dehydrogenases/reductases (SDR) family.</text>
</comment>
<dbReference type="SMR" id="Q55CK9"/>
<dbReference type="InterPro" id="IPR002347">
    <property type="entry name" value="SDR_fam"/>
</dbReference>
<dbReference type="AlphaFoldDB" id="Q55CK9"/>